<comment type="catalytic activity">
    <reaction evidence="13 14">
        <text>beta-D-fructose 6-phosphate + ATP = beta-D-fructose 1,6-bisphosphate + ADP + H(+)</text>
        <dbReference type="Rhea" id="RHEA:16109"/>
        <dbReference type="ChEBI" id="CHEBI:15378"/>
        <dbReference type="ChEBI" id="CHEBI:30616"/>
        <dbReference type="ChEBI" id="CHEBI:32966"/>
        <dbReference type="ChEBI" id="CHEBI:57634"/>
        <dbReference type="ChEBI" id="CHEBI:456216"/>
        <dbReference type="EC" id="2.7.1.11"/>
    </reaction>
</comment>
<dbReference type="GO" id="GO:0005524">
    <property type="term" value="F:ATP binding"/>
    <property type="evidence" value="ECO:0007669"/>
    <property type="project" value="UniProtKB-KW"/>
</dbReference>
<comment type="caution">
    <text evidence="14">Lacks conserved residue(s) required for the propagation of feature annotation.</text>
</comment>
<comment type="cofactor">
    <cofactor evidence="1 14">
        <name>Mg(2+)</name>
        <dbReference type="ChEBI" id="CHEBI:18420"/>
    </cofactor>
</comment>
<dbReference type="Proteomes" id="UP000193411">
    <property type="component" value="Unassembled WGS sequence"/>
</dbReference>
<evidence type="ECO:0000256" key="15">
    <source>
        <dbReference type="SAM" id="MobiDB-lite"/>
    </source>
</evidence>
<feature type="binding site" description="in other chain" evidence="14">
    <location>
        <position position="497"/>
    </location>
    <ligand>
        <name>substrate</name>
        <note>ligand shared between dimeric partners</note>
    </ligand>
</feature>
<dbReference type="InterPro" id="IPR035966">
    <property type="entry name" value="PKF_sf"/>
</dbReference>
<feature type="active site" description="Proton acceptor" evidence="14">
    <location>
        <position position="398"/>
    </location>
</feature>
<feature type="region of interest" description="Disordered" evidence="15">
    <location>
        <begin position="225"/>
        <end position="245"/>
    </location>
</feature>
<dbReference type="FunFam" id="3.40.50.460:FF:000007">
    <property type="entry name" value="ATP-dependent 6-phosphofructokinase"/>
    <property type="match status" value="1"/>
</dbReference>
<proteinExistence type="inferred from homology"/>
<comment type="activity regulation">
    <text evidence="14">Allosterically activated by ADP, AMP, or fructose 2,6-bisphosphate, and allosterically inhibited by ATP or citrate.</text>
</comment>
<evidence type="ECO:0000256" key="2">
    <source>
        <dbReference type="ARBA" id="ARBA00004496"/>
    </source>
</evidence>
<evidence type="ECO:0000256" key="8">
    <source>
        <dbReference type="ARBA" id="ARBA00022741"/>
    </source>
</evidence>
<evidence type="ECO:0000259" key="16">
    <source>
        <dbReference type="Pfam" id="PF00365"/>
    </source>
</evidence>
<dbReference type="FunFam" id="3.40.50.460:FF:000008">
    <property type="entry name" value="ATP-dependent 6-phosphofructokinase"/>
    <property type="match status" value="1"/>
</dbReference>
<keyword evidence="10 14" id="KW-0067">ATP-binding</keyword>
<feature type="binding site" description="in other chain" evidence="14">
    <location>
        <position position="745"/>
    </location>
    <ligand>
        <name>beta-D-fructose 2,6-bisphosphate</name>
        <dbReference type="ChEBI" id="CHEBI:58579"/>
        <note>allosteric activator; ligand shared between dimeric partners</note>
    </ligand>
</feature>
<feature type="binding site" description="in other chain" evidence="14">
    <location>
        <begin position="802"/>
        <end position="806"/>
    </location>
    <ligand>
        <name>beta-D-fructose 2,6-bisphosphate</name>
        <dbReference type="ChEBI" id="CHEBI:58579"/>
        <note>allosteric activator; ligand shared between dimeric partners</note>
    </ligand>
</feature>
<feature type="binding site" description="in other chain" evidence="14">
    <location>
        <begin position="396"/>
        <end position="398"/>
    </location>
    <ligand>
        <name>substrate</name>
        <note>ligand shared between dimeric partners</note>
    </ligand>
</feature>
<evidence type="ECO:0000256" key="4">
    <source>
        <dbReference type="ARBA" id="ARBA00022490"/>
    </source>
</evidence>
<keyword evidence="7 14" id="KW-0479">Metal-binding</keyword>
<feature type="binding site" description="in other chain" evidence="14">
    <location>
        <position position="908"/>
    </location>
    <ligand>
        <name>beta-D-fructose 2,6-bisphosphate</name>
        <dbReference type="ChEBI" id="CHEBI:58579"/>
        <note>allosteric activator; ligand shared between dimeric partners</note>
    </ligand>
</feature>
<dbReference type="HAMAP" id="MF_03184">
    <property type="entry name" value="Phosphofructokinase_I_E"/>
    <property type="match status" value="1"/>
</dbReference>
<dbReference type="EC" id="2.7.1.11" evidence="14"/>
<dbReference type="GO" id="GO:0005739">
    <property type="term" value="C:mitochondrion"/>
    <property type="evidence" value="ECO:0007669"/>
    <property type="project" value="TreeGrafter"/>
</dbReference>
<evidence type="ECO:0000256" key="6">
    <source>
        <dbReference type="ARBA" id="ARBA00022679"/>
    </source>
</evidence>
<keyword evidence="18" id="KW-1185">Reference proteome</keyword>
<evidence type="ECO:0000256" key="3">
    <source>
        <dbReference type="ARBA" id="ARBA00004679"/>
    </source>
</evidence>
<dbReference type="Gene3D" id="3.10.180.10">
    <property type="entry name" value="2,3-Dihydroxybiphenyl 1,2-Dioxygenase, domain 1"/>
    <property type="match status" value="1"/>
</dbReference>
<dbReference type="GO" id="GO:0003872">
    <property type="term" value="F:6-phosphofructokinase activity"/>
    <property type="evidence" value="ECO:0007669"/>
    <property type="project" value="UniProtKB-UniRule"/>
</dbReference>
<dbReference type="UniPathway" id="UPA00109">
    <property type="reaction ID" value="UER00182"/>
</dbReference>
<evidence type="ECO:0000313" key="17">
    <source>
        <dbReference type="EMBL" id="ORZ35151.1"/>
    </source>
</evidence>
<feature type="binding site" evidence="14">
    <location>
        <position position="934"/>
    </location>
    <ligand>
        <name>beta-D-fructose 2,6-bisphosphate</name>
        <dbReference type="ChEBI" id="CHEBI:58579"/>
        <note>allosteric activator; ligand shared between dimeric partners</note>
    </ligand>
</feature>
<feature type="binding site" evidence="14">
    <location>
        <position position="259"/>
    </location>
    <ligand>
        <name>ATP</name>
        <dbReference type="ChEBI" id="CHEBI:30616"/>
    </ligand>
</feature>
<feature type="domain" description="Phosphofructokinase" evidence="16">
    <location>
        <begin position="251"/>
        <end position="555"/>
    </location>
</feature>
<comment type="pathway">
    <text evidence="3 14">Carbohydrate degradation; glycolysis; D-glyceraldehyde 3-phosphate and glycerone phosphate from D-glucose: step 3/4.</text>
</comment>
<feature type="binding site" evidence="14">
    <location>
        <position position="433"/>
    </location>
    <ligand>
        <name>substrate</name>
        <note>ligand shared between dimeric partners</note>
    </ligand>
</feature>
<feature type="region of interest" description="N-terminal catalytic PFK domain 1" evidence="14">
    <location>
        <begin position="1"/>
        <end position="623"/>
    </location>
</feature>
<evidence type="ECO:0000256" key="13">
    <source>
        <dbReference type="ARBA" id="ARBA00048070"/>
    </source>
</evidence>
<dbReference type="GO" id="GO:0048029">
    <property type="term" value="F:monosaccharide binding"/>
    <property type="evidence" value="ECO:0007669"/>
    <property type="project" value="TreeGrafter"/>
</dbReference>
<comment type="subunit">
    <text evidence="14">Homotetramer.</text>
</comment>
<keyword evidence="12 14" id="KW-0324">Glycolysis</keyword>
<dbReference type="AlphaFoldDB" id="A0A1Y2HMX4"/>
<dbReference type="GO" id="GO:0016208">
    <property type="term" value="F:AMP binding"/>
    <property type="evidence" value="ECO:0007669"/>
    <property type="project" value="TreeGrafter"/>
</dbReference>
<keyword evidence="4 14" id="KW-0963">Cytoplasm</keyword>
<dbReference type="SUPFAM" id="SSF54593">
    <property type="entry name" value="Glyoxalase/Bleomycin resistance protein/Dihydroxybiphenyl dioxygenase"/>
    <property type="match status" value="1"/>
</dbReference>
<keyword evidence="9 14" id="KW-0418">Kinase</keyword>
<dbReference type="OrthoDB" id="537915at2759"/>
<dbReference type="GO" id="GO:0061621">
    <property type="term" value="P:canonical glycolysis"/>
    <property type="evidence" value="ECO:0007669"/>
    <property type="project" value="TreeGrafter"/>
</dbReference>
<dbReference type="InterPro" id="IPR029068">
    <property type="entry name" value="Glyas_Bleomycin-R_OHBP_Dase"/>
</dbReference>
<dbReference type="InterPro" id="IPR000023">
    <property type="entry name" value="Phosphofructokinase_dom"/>
</dbReference>
<feature type="compositionally biased region" description="Polar residues" evidence="15">
    <location>
        <begin position="228"/>
        <end position="238"/>
    </location>
</feature>
<comment type="similarity">
    <text evidence="14">Belongs to the phosphofructokinase type A (PFKA) family. ATP-dependent PFK group I subfamily. Eukaryotic two domain clade 'E' sub-subfamily.</text>
</comment>
<protein>
    <recommendedName>
        <fullName evidence="14">ATP-dependent 6-phosphofructokinase</fullName>
        <shortName evidence="14">ATP-PFK</shortName>
        <shortName evidence="14">Phosphofructokinase</shortName>
        <ecNumber evidence="14">2.7.1.11</ecNumber>
    </recommendedName>
    <alternativeName>
        <fullName evidence="14">Phosphohexokinase</fullName>
    </alternativeName>
</protein>
<feature type="binding site" evidence="14">
    <location>
        <position position="351"/>
    </location>
    <ligand>
        <name>Mg(2+)</name>
        <dbReference type="ChEBI" id="CHEBI:18420"/>
        <note>catalytic</note>
    </ligand>
</feature>
<feature type="binding site" evidence="14">
    <location>
        <begin position="320"/>
        <end position="321"/>
    </location>
    <ligand>
        <name>ATP</name>
        <dbReference type="ChEBI" id="CHEBI:30616"/>
    </ligand>
</feature>
<sequence>MDTPTLSHITLRARDRAHLGQALAFYGHLGFSIIRHDQDDNGHWLVYLPPTSLAAPNNYIPKATAPLVPASGGKGSGSPAMPSSPVLAPTPSHAPATPRRVQKGDPQRPQVPATIHLRVADQGSVAGELVDMDTEKLHGAPVSLVFTTADLVALEKMCLARQFKCKQMTRDDGGAYLYVADPLGNVVVFTTKAHPFSSHILQNSTTSIPSATLPDALPYAAIPHHATESTSRSSEPVSTTTDADAAAPAKRIGVLTSGGDSQGMNAAVRSVVRMAILKGMQPYAVYDGYQGLVDNRMVPFGWADVQGLLRLGGTVIGSARCMAFRERAGRLTGAKNLVDRGIDALVVVGGDGSLTGADRLRAEWPSLLDELLATGRISQEQRNRYAHLTIVGLVGSIDNDMSSTDMTIGCASALHRICEAIDAIEATALSHGRAFVVEVMGRHCGWLALMAALATGADWLFVPERPALVESWQEAMVKHLQKLKDRGQKKMLVIVSEGAIDRECNPIKPDEVRDVLAKQLGLDARVTTLGHVQRGGSPAFYDRYLGTVQGVRAVEEILRSTPETPSPMIGISQNKLTVQPLMKAVELTHAVSKAIDAKQFARAMELRDPEFAPAFDTYVAMNNLPPALFGTPAPTSLLARVPATIGNSSSVASNAGSDFSRPGSPALDAIPSNGLRVGILHIGAPAGGSNAATRTAALLALNRGHVPIAIYNGIPGLARGDASVLTRRTVANWTARGGSELGTNREQPNNQIGVCAFQLQRLGINALIFVGGFEAFTALHTLAANRDQYPALCIPMVHIPATISNNVPGTDYSLGSDTALNAIVDACDKLKQSASASRKRVFMVEVHGGNVGYLATMGGLAGGATDVYIPEEGINLARIQKDVDYLQRRYSAEQGTGAKEGRVFLRNENVSETYGTETLCAIMRTESGGLFDARSALLGHLQQGGSPSPLDRTRATRLAAVCIDWIERHAQPPREGSPEAKTGQVVYSKVRESACVVGFRGADLVFTPVDDLMQLNTDLKNRRALEAWWMPWRGLVPLLAGYAVSADKAAASAKSVPEPVAKL</sequence>
<dbReference type="PROSITE" id="PS00433">
    <property type="entry name" value="PHOSPHOFRUCTOKINASE"/>
    <property type="match status" value="2"/>
</dbReference>
<comment type="subcellular location">
    <subcellularLocation>
        <location evidence="2 14">Cytoplasm</location>
    </subcellularLocation>
</comment>
<dbReference type="PANTHER" id="PTHR13697:SF4">
    <property type="entry name" value="ATP-DEPENDENT 6-PHOSPHOFRUCTOKINASE"/>
    <property type="match status" value="1"/>
</dbReference>
<dbReference type="GO" id="GO:0006002">
    <property type="term" value="P:fructose 6-phosphate metabolic process"/>
    <property type="evidence" value="ECO:0007669"/>
    <property type="project" value="InterPro"/>
</dbReference>
<feature type="domain" description="Phosphofructokinase" evidence="16">
    <location>
        <begin position="676"/>
        <end position="966"/>
    </location>
</feature>
<dbReference type="GO" id="GO:0046872">
    <property type="term" value="F:metal ion binding"/>
    <property type="evidence" value="ECO:0007669"/>
    <property type="project" value="UniProtKB-KW"/>
</dbReference>
<feature type="binding site" evidence="14">
    <location>
        <position position="840"/>
    </location>
    <ligand>
        <name>beta-D-fructose 2,6-bisphosphate</name>
        <dbReference type="ChEBI" id="CHEBI:58579"/>
        <note>allosteric activator; ligand shared between dimeric partners</note>
    </ligand>
</feature>
<evidence type="ECO:0000256" key="12">
    <source>
        <dbReference type="ARBA" id="ARBA00023152"/>
    </source>
</evidence>
<evidence type="ECO:0000256" key="9">
    <source>
        <dbReference type="ARBA" id="ARBA00022777"/>
    </source>
</evidence>
<evidence type="ECO:0000256" key="1">
    <source>
        <dbReference type="ARBA" id="ARBA00001946"/>
    </source>
</evidence>
<dbReference type="GO" id="GO:0030388">
    <property type="term" value="P:fructose 1,6-bisphosphate metabolic process"/>
    <property type="evidence" value="ECO:0007669"/>
    <property type="project" value="TreeGrafter"/>
</dbReference>
<dbReference type="InterPro" id="IPR022953">
    <property type="entry name" value="ATP_PFK"/>
</dbReference>
<keyword evidence="11 14" id="KW-0460">Magnesium</keyword>
<evidence type="ECO:0000256" key="7">
    <source>
        <dbReference type="ARBA" id="ARBA00022723"/>
    </source>
</evidence>
<dbReference type="Gene3D" id="3.40.50.450">
    <property type="match status" value="2"/>
</dbReference>
<dbReference type="SUPFAM" id="SSF53784">
    <property type="entry name" value="Phosphofructokinase"/>
    <property type="match status" value="2"/>
</dbReference>
<feature type="region of interest" description="Disordered" evidence="15">
    <location>
        <begin position="70"/>
        <end position="109"/>
    </location>
</feature>
<feature type="binding site" evidence="14">
    <location>
        <position position="525"/>
    </location>
    <ligand>
        <name>substrate</name>
        <note>ligand shared between dimeric partners</note>
    </ligand>
</feature>
<feature type="binding site" description="in other chain" evidence="14">
    <location>
        <position position="1022"/>
    </location>
    <ligand>
        <name>beta-D-fructose 2,6-bisphosphate</name>
        <dbReference type="ChEBI" id="CHEBI:58579"/>
        <note>allosteric activator; ligand shared between dimeric partners</note>
    </ligand>
</feature>
<keyword evidence="8 14" id="KW-0547">Nucleotide-binding</keyword>
<evidence type="ECO:0000256" key="10">
    <source>
        <dbReference type="ARBA" id="ARBA00022840"/>
    </source>
</evidence>
<dbReference type="PRINTS" id="PR00476">
    <property type="entry name" value="PHFRCTKINASE"/>
</dbReference>
<dbReference type="Pfam" id="PF00365">
    <property type="entry name" value="PFK"/>
    <property type="match status" value="2"/>
</dbReference>
<dbReference type="Gene3D" id="3.40.50.460">
    <property type="entry name" value="Phosphofructokinase domain"/>
    <property type="match status" value="2"/>
</dbReference>
<reference evidence="17 18" key="1">
    <citation type="submission" date="2016-07" db="EMBL/GenBank/DDBJ databases">
        <title>Pervasive Adenine N6-methylation of Active Genes in Fungi.</title>
        <authorList>
            <consortium name="DOE Joint Genome Institute"/>
            <person name="Mondo S.J."/>
            <person name="Dannebaum R.O."/>
            <person name="Kuo R.C."/>
            <person name="Labutti K."/>
            <person name="Haridas S."/>
            <person name="Kuo A."/>
            <person name="Salamov A."/>
            <person name="Ahrendt S.R."/>
            <person name="Lipzen A."/>
            <person name="Sullivan W."/>
            <person name="Andreopoulos W.B."/>
            <person name="Clum A."/>
            <person name="Lindquist E."/>
            <person name="Daum C."/>
            <person name="Ramamoorthy G.K."/>
            <person name="Gryganskyi A."/>
            <person name="Culley D."/>
            <person name="Magnuson J.K."/>
            <person name="James T.Y."/>
            <person name="O'Malley M.A."/>
            <person name="Stajich J.E."/>
            <person name="Spatafora J.W."/>
            <person name="Visel A."/>
            <person name="Grigoriev I.V."/>
        </authorList>
    </citation>
    <scope>NUCLEOTIDE SEQUENCE [LARGE SCALE GENOMIC DNA]</scope>
    <source>
        <strain evidence="17 18">PL171</strain>
    </source>
</reference>
<feature type="binding site" description="in other chain" evidence="14">
    <location>
        <begin position="940"/>
        <end position="943"/>
    </location>
    <ligand>
        <name>beta-D-fructose 2,6-bisphosphate</name>
        <dbReference type="ChEBI" id="CHEBI:58579"/>
        <note>allosteric activator; ligand shared between dimeric partners</note>
    </ligand>
</feature>
<dbReference type="InterPro" id="IPR015912">
    <property type="entry name" value="Phosphofructokinase_CS"/>
</dbReference>
<dbReference type="GO" id="GO:0070095">
    <property type="term" value="F:fructose-6-phosphate binding"/>
    <property type="evidence" value="ECO:0007669"/>
    <property type="project" value="TreeGrafter"/>
</dbReference>
<feature type="binding site" description="in other chain" evidence="14">
    <location>
        <begin position="440"/>
        <end position="442"/>
    </location>
    <ligand>
        <name>substrate</name>
        <note>ligand shared between dimeric partners</note>
    </ligand>
</feature>
<dbReference type="STRING" id="765915.A0A1Y2HMX4"/>
<feature type="region of interest" description="C-terminal regulatory PFK domain 2" evidence="14">
    <location>
        <begin position="676"/>
        <end position="1063"/>
    </location>
</feature>
<dbReference type="GO" id="GO:0005945">
    <property type="term" value="C:6-phosphofructokinase complex"/>
    <property type="evidence" value="ECO:0007669"/>
    <property type="project" value="TreeGrafter"/>
</dbReference>
<evidence type="ECO:0000256" key="14">
    <source>
        <dbReference type="HAMAP-Rule" id="MF_03184"/>
    </source>
</evidence>
<name>A0A1Y2HMX4_9FUNG</name>
<dbReference type="GO" id="GO:0042802">
    <property type="term" value="F:identical protein binding"/>
    <property type="evidence" value="ECO:0007669"/>
    <property type="project" value="TreeGrafter"/>
</dbReference>
<feature type="binding site" description="in other chain" evidence="14">
    <location>
        <begin position="531"/>
        <end position="534"/>
    </location>
    <ligand>
        <name>substrate</name>
        <note>ligand shared between dimeric partners</note>
    </ligand>
</feature>
<keyword evidence="5 14" id="KW-0021">Allosteric enzyme</keyword>
<evidence type="ECO:0000256" key="11">
    <source>
        <dbReference type="ARBA" id="ARBA00022842"/>
    </source>
</evidence>
<gene>
    <name evidence="17" type="ORF">BCR44DRAFT_57534</name>
</gene>
<comment type="caution">
    <text evidence="17">The sequence shown here is derived from an EMBL/GenBank/DDBJ whole genome shotgun (WGS) entry which is preliminary data.</text>
</comment>
<accession>A0A1Y2HMX4</accession>
<evidence type="ECO:0000313" key="18">
    <source>
        <dbReference type="Proteomes" id="UP000193411"/>
    </source>
</evidence>
<dbReference type="InterPro" id="IPR009161">
    <property type="entry name" value="6-Pfructokinase_euk"/>
</dbReference>
<organism evidence="17 18">
    <name type="scientific">Catenaria anguillulae PL171</name>
    <dbReference type="NCBI Taxonomy" id="765915"/>
    <lineage>
        <taxon>Eukaryota</taxon>
        <taxon>Fungi</taxon>
        <taxon>Fungi incertae sedis</taxon>
        <taxon>Blastocladiomycota</taxon>
        <taxon>Blastocladiomycetes</taxon>
        <taxon>Blastocladiales</taxon>
        <taxon>Catenariaceae</taxon>
        <taxon>Catenaria</taxon>
    </lineage>
</organism>
<evidence type="ECO:0000256" key="5">
    <source>
        <dbReference type="ARBA" id="ARBA00022533"/>
    </source>
</evidence>
<feature type="binding site" evidence="14">
    <location>
        <begin position="350"/>
        <end position="353"/>
    </location>
    <ligand>
        <name>ATP</name>
        <dbReference type="ChEBI" id="CHEBI:30616"/>
    </ligand>
</feature>
<comment type="function">
    <text evidence="14">Catalyzes the phosphorylation of D-fructose 6-phosphate to fructose 1,6-bisphosphate by ATP, the first committing step of glycolysis.</text>
</comment>
<keyword evidence="6 14" id="KW-0808">Transferase</keyword>
<dbReference type="PANTHER" id="PTHR13697">
    <property type="entry name" value="PHOSPHOFRUCTOKINASE"/>
    <property type="match status" value="1"/>
</dbReference>
<dbReference type="EMBL" id="MCFL01000024">
    <property type="protein sequence ID" value="ORZ35151.1"/>
    <property type="molecule type" value="Genomic_DNA"/>
</dbReference>